<organism evidence="2 4">
    <name type="scientific">Nitzschia inconspicua</name>
    <dbReference type="NCBI Taxonomy" id="303405"/>
    <lineage>
        <taxon>Eukaryota</taxon>
        <taxon>Sar</taxon>
        <taxon>Stramenopiles</taxon>
        <taxon>Ochrophyta</taxon>
        <taxon>Bacillariophyta</taxon>
        <taxon>Bacillariophyceae</taxon>
        <taxon>Bacillariophycidae</taxon>
        <taxon>Bacillariales</taxon>
        <taxon>Bacillariaceae</taxon>
        <taxon>Nitzschia</taxon>
    </lineage>
</organism>
<protein>
    <submittedName>
        <fullName evidence="2">Uncharacterized protein</fullName>
    </submittedName>
</protein>
<accession>A0A9K3P9V4</accession>
<dbReference type="EMBL" id="JAGRRH010000004">
    <property type="protein sequence ID" value="KAG7371503.1"/>
    <property type="molecule type" value="Genomic_DNA"/>
</dbReference>
<reference evidence="2" key="2">
    <citation type="submission" date="2021-04" db="EMBL/GenBank/DDBJ databases">
        <authorList>
            <person name="Podell S."/>
        </authorList>
    </citation>
    <scope>NUCLEOTIDE SEQUENCE</scope>
    <source>
        <strain evidence="2">Hildebrandi</strain>
    </source>
</reference>
<feature type="region of interest" description="Disordered" evidence="1">
    <location>
        <begin position="57"/>
        <end position="95"/>
    </location>
</feature>
<dbReference type="AlphaFoldDB" id="A0A9K3P9V4"/>
<keyword evidence="4" id="KW-1185">Reference proteome</keyword>
<comment type="caution">
    <text evidence="2">The sequence shown here is derived from an EMBL/GenBank/DDBJ whole genome shotgun (WGS) entry which is preliminary data.</text>
</comment>
<evidence type="ECO:0000313" key="2">
    <source>
        <dbReference type="EMBL" id="KAG7339130.1"/>
    </source>
</evidence>
<evidence type="ECO:0000313" key="3">
    <source>
        <dbReference type="EMBL" id="KAG7371503.1"/>
    </source>
</evidence>
<evidence type="ECO:0000313" key="4">
    <source>
        <dbReference type="Proteomes" id="UP000693970"/>
    </source>
</evidence>
<reference evidence="2" key="1">
    <citation type="journal article" date="2021" name="Sci. Rep.">
        <title>Diploid genomic architecture of Nitzschia inconspicua, an elite biomass production diatom.</title>
        <authorList>
            <person name="Oliver A."/>
            <person name="Podell S."/>
            <person name="Pinowska A."/>
            <person name="Traller J.C."/>
            <person name="Smith S.R."/>
            <person name="McClure R."/>
            <person name="Beliaev A."/>
            <person name="Bohutskyi P."/>
            <person name="Hill E.A."/>
            <person name="Rabines A."/>
            <person name="Zheng H."/>
            <person name="Allen L.Z."/>
            <person name="Kuo A."/>
            <person name="Grigoriev I.V."/>
            <person name="Allen A.E."/>
            <person name="Hazlebeck D."/>
            <person name="Allen E.E."/>
        </authorList>
    </citation>
    <scope>NUCLEOTIDE SEQUENCE</scope>
    <source>
        <strain evidence="2">Hildebrandi</strain>
    </source>
</reference>
<dbReference type="EMBL" id="JAGRRH010000040">
    <property type="protein sequence ID" value="KAG7339130.1"/>
    <property type="molecule type" value="Genomic_DNA"/>
</dbReference>
<sequence length="264" mass="29673">MFAGTLLQLHEHVLGNETTAYSTSAEDSLKRWLNQFTRNMSSRTMFVQNNETRLNKENAMTEQPVLKQARPKGSNGGNRNKSRNERILSGGSMKDSSRQKAACSLCSIAGHRVGRNCPVVKEHKAQVIGHRETSTFAHRLGNPEHHLVQRADKSTRENIKQWVTSPQEIPDGCKHMVLKRCFFPAKDGASFDFNIVEVDLLDEPGRKMTGFCNAYYPAHKVRTWIEGSCRLGRAKHLLSALGEPDPMLSQEMYDFPDSPGASEM</sequence>
<dbReference type="Proteomes" id="UP000693970">
    <property type="component" value="Unassembled WGS sequence"/>
</dbReference>
<gene>
    <name evidence="3" type="ORF">IV203_020073</name>
    <name evidence="2" type="ORF">IV203_020442</name>
</gene>
<proteinExistence type="predicted"/>
<evidence type="ECO:0000256" key="1">
    <source>
        <dbReference type="SAM" id="MobiDB-lite"/>
    </source>
</evidence>
<name>A0A9K3P9V4_9STRA</name>